<feature type="compositionally biased region" description="Polar residues" evidence="1">
    <location>
        <begin position="44"/>
        <end position="55"/>
    </location>
</feature>
<dbReference type="Proteomes" id="UP000800038">
    <property type="component" value="Unassembled WGS sequence"/>
</dbReference>
<dbReference type="AlphaFoldDB" id="A0A6A5SI64"/>
<organism evidence="2 3">
    <name type="scientific">Clathrospora elynae</name>
    <dbReference type="NCBI Taxonomy" id="706981"/>
    <lineage>
        <taxon>Eukaryota</taxon>
        <taxon>Fungi</taxon>
        <taxon>Dikarya</taxon>
        <taxon>Ascomycota</taxon>
        <taxon>Pezizomycotina</taxon>
        <taxon>Dothideomycetes</taxon>
        <taxon>Pleosporomycetidae</taxon>
        <taxon>Pleosporales</taxon>
        <taxon>Diademaceae</taxon>
        <taxon>Clathrospora</taxon>
    </lineage>
</organism>
<proteinExistence type="predicted"/>
<keyword evidence="3" id="KW-1185">Reference proteome</keyword>
<accession>A0A6A5SI64</accession>
<sequence>MASPPLTEPGSVQLTERAELSQRAKRRPANKELLEASKRRRTGLSRQAGQTARQVQHQDRRRSARPRQGISPPSHTAKGSSSSGRWIPSPRRVTLPTPLF</sequence>
<evidence type="ECO:0000313" key="2">
    <source>
        <dbReference type="EMBL" id="KAF1938206.1"/>
    </source>
</evidence>
<evidence type="ECO:0000313" key="3">
    <source>
        <dbReference type="Proteomes" id="UP000800038"/>
    </source>
</evidence>
<gene>
    <name evidence="2" type="ORF">EJ02DRAFT_458040</name>
</gene>
<dbReference type="EMBL" id="ML976111">
    <property type="protein sequence ID" value="KAF1938206.1"/>
    <property type="molecule type" value="Genomic_DNA"/>
</dbReference>
<feature type="compositionally biased region" description="Polar residues" evidence="1">
    <location>
        <begin position="71"/>
        <end position="84"/>
    </location>
</feature>
<name>A0A6A5SI64_9PLEO</name>
<feature type="region of interest" description="Disordered" evidence="1">
    <location>
        <begin position="1"/>
        <end position="100"/>
    </location>
</feature>
<evidence type="ECO:0000256" key="1">
    <source>
        <dbReference type="SAM" id="MobiDB-lite"/>
    </source>
</evidence>
<protein>
    <submittedName>
        <fullName evidence="2">Uncharacterized protein</fullName>
    </submittedName>
</protein>
<reference evidence="2" key="1">
    <citation type="journal article" date="2020" name="Stud. Mycol.">
        <title>101 Dothideomycetes genomes: a test case for predicting lifestyles and emergence of pathogens.</title>
        <authorList>
            <person name="Haridas S."/>
            <person name="Albert R."/>
            <person name="Binder M."/>
            <person name="Bloem J."/>
            <person name="Labutti K."/>
            <person name="Salamov A."/>
            <person name="Andreopoulos B."/>
            <person name="Baker S."/>
            <person name="Barry K."/>
            <person name="Bills G."/>
            <person name="Bluhm B."/>
            <person name="Cannon C."/>
            <person name="Castanera R."/>
            <person name="Culley D."/>
            <person name="Daum C."/>
            <person name="Ezra D."/>
            <person name="Gonzalez J."/>
            <person name="Henrissat B."/>
            <person name="Kuo A."/>
            <person name="Liang C."/>
            <person name="Lipzen A."/>
            <person name="Lutzoni F."/>
            <person name="Magnuson J."/>
            <person name="Mondo S."/>
            <person name="Nolan M."/>
            <person name="Ohm R."/>
            <person name="Pangilinan J."/>
            <person name="Park H.-J."/>
            <person name="Ramirez L."/>
            <person name="Alfaro M."/>
            <person name="Sun H."/>
            <person name="Tritt A."/>
            <person name="Yoshinaga Y."/>
            <person name="Zwiers L.-H."/>
            <person name="Turgeon B."/>
            <person name="Goodwin S."/>
            <person name="Spatafora J."/>
            <person name="Crous P."/>
            <person name="Grigoriev I."/>
        </authorList>
    </citation>
    <scope>NUCLEOTIDE SEQUENCE</scope>
    <source>
        <strain evidence="2">CBS 161.51</strain>
    </source>
</reference>